<feature type="region of interest" description="Disordered" evidence="1">
    <location>
        <begin position="1"/>
        <end position="183"/>
    </location>
</feature>
<feature type="compositionally biased region" description="Basic and acidic residues" evidence="1">
    <location>
        <begin position="34"/>
        <end position="48"/>
    </location>
</feature>
<evidence type="ECO:0000256" key="1">
    <source>
        <dbReference type="SAM" id="MobiDB-lite"/>
    </source>
</evidence>
<evidence type="ECO:0000313" key="2">
    <source>
        <dbReference type="EMBL" id="KIW09263.1"/>
    </source>
</evidence>
<feature type="compositionally biased region" description="Low complexity" evidence="1">
    <location>
        <begin position="160"/>
        <end position="174"/>
    </location>
</feature>
<feature type="compositionally biased region" description="Basic and acidic residues" evidence="1">
    <location>
        <begin position="147"/>
        <end position="159"/>
    </location>
</feature>
<evidence type="ECO:0000313" key="3">
    <source>
        <dbReference type="Proteomes" id="UP000053259"/>
    </source>
</evidence>
<dbReference type="VEuPathDB" id="FungiDB:PV09_00186"/>
<proteinExistence type="predicted"/>
<dbReference type="InParanoid" id="A0A0D2ARC8"/>
<dbReference type="EMBL" id="KN847529">
    <property type="protein sequence ID" value="KIW09263.1"/>
    <property type="molecule type" value="Genomic_DNA"/>
</dbReference>
<feature type="compositionally biased region" description="Basic residues" evidence="1">
    <location>
        <begin position="10"/>
        <end position="20"/>
    </location>
</feature>
<gene>
    <name evidence="2" type="ORF">PV09_00186</name>
</gene>
<accession>A0A0D2ARC8</accession>
<feature type="compositionally biased region" description="Basic and acidic residues" evidence="1">
    <location>
        <begin position="55"/>
        <end position="71"/>
    </location>
</feature>
<reference evidence="2 3" key="1">
    <citation type="submission" date="2015-01" db="EMBL/GenBank/DDBJ databases">
        <title>The Genome Sequence of Ochroconis gallopava CBS43764.</title>
        <authorList>
            <consortium name="The Broad Institute Genomics Platform"/>
            <person name="Cuomo C."/>
            <person name="de Hoog S."/>
            <person name="Gorbushina A."/>
            <person name="Stielow B."/>
            <person name="Teixiera M."/>
            <person name="Abouelleil A."/>
            <person name="Chapman S.B."/>
            <person name="Priest M."/>
            <person name="Young S.K."/>
            <person name="Wortman J."/>
            <person name="Nusbaum C."/>
            <person name="Birren B."/>
        </authorList>
    </citation>
    <scope>NUCLEOTIDE SEQUENCE [LARGE SCALE GENOMIC DNA]</scope>
    <source>
        <strain evidence="2 3">CBS 43764</strain>
    </source>
</reference>
<dbReference type="STRING" id="253628.A0A0D2ARC8"/>
<feature type="region of interest" description="Disordered" evidence="1">
    <location>
        <begin position="199"/>
        <end position="221"/>
    </location>
</feature>
<keyword evidence="3" id="KW-1185">Reference proteome</keyword>
<dbReference type="RefSeq" id="XP_016219132.1">
    <property type="nucleotide sequence ID" value="XM_016352875.1"/>
</dbReference>
<sequence>MPPPQATTLRRAKAQYKKSGSRPLSPTQQRKLARALELDRRAQAARDREKRRKQAEKARQDKEAKEREARKQLGIGLATQLAGYSLTQKQMKGGMESWLGVGDRKRKRDDEEINQKENRNTDGSDVNTEHESFSSNMSFDEALLDQLDDKVEHPLDRSDSPSGHASASHASQPGDISTNSDSKATAAAIKLQAPSCLPLQRTVTPPAKRVKTMRSPDDNWSQFLDGNTQILNEISQPPPRAASPVASLSLPPMSTQDLELTSDDLAEAGLPRTATPILNPKDGIIVRDFAYSNQASENNNSISVIKPPNAPSLPGKSRSERSILRSFSRGPTIATPSPKMTATYANFSAAQCSFTSDYHDFGLSTQLLQEAIEAGDDDTEDEDEEVYFQALEKSKVSDNVLMPPPPLRLNPTVYTPAVVPDEGQGSDLFSRKGGLQILGLSTQVLREAAGLDYDSGESTDEDEDDALFSIPLQRPSATKATTALSTVTTDVAKHTSGTNTSRFHDLGLSTQDLKAAAQDDVDFTDDEDTQGS</sequence>
<feature type="compositionally biased region" description="Basic and acidic residues" evidence="1">
    <location>
        <begin position="108"/>
        <end position="132"/>
    </location>
</feature>
<protein>
    <submittedName>
        <fullName evidence="2">Uncharacterized protein</fullName>
    </submittedName>
</protein>
<organism evidence="2 3">
    <name type="scientific">Verruconis gallopava</name>
    <dbReference type="NCBI Taxonomy" id="253628"/>
    <lineage>
        <taxon>Eukaryota</taxon>
        <taxon>Fungi</taxon>
        <taxon>Dikarya</taxon>
        <taxon>Ascomycota</taxon>
        <taxon>Pezizomycotina</taxon>
        <taxon>Dothideomycetes</taxon>
        <taxon>Pleosporomycetidae</taxon>
        <taxon>Venturiales</taxon>
        <taxon>Sympoventuriaceae</taxon>
        <taxon>Verruconis</taxon>
    </lineage>
</organism>
<dbReference type="GeneID" id="27308159"/>
<dbReference type="OrthoDB" id="3691720at2759"/>
<dbReference type="HOGENOM" id="CLU_512108_0_0_1"/>
<name>A0A0D2ARC8_9PEZI</name>
<feature type="region of interest" description="Disordered" evidence="1">
    <location>
        <begin position="299"/>
        <end position="338"/>
    </location>
</feature>
<dbReference type="Proteomes" id="UP000053259">
    <property type="component" value="Unassembled WGS sequence"/>
</dbReference>
<dbReference type="AlphaFoldDB" id="A0A0D2ARC8"/>